<gene>
    <name evidence="7" type="ORF">SAMN05444368_0794</name>
</gene>
<dbReference type="InterPro" id="IPR036412">
    <property type="entry name" value="HAD-like_sf"/>
</dbReference>
<accession>A0ABY1JCD5</accession>
<dbReference type="SFLD" id="SFLDG01138">
    <property type="entry name" value="C1.6.2:_Deoxy-d-mannose-octulo"/>
    <property type="match status" value="1"/>
</dbReference>
<name>A0ABY1JCD5_9BACT</name>
<dbReference type="Pfam" id="PF08282">
    <property type="entry name" value="Hydrolase_3"/>
    <property type="match status" value="1"/>
</dbReference>
<keyword evidence="8" id="KW-1185">Reference proteome</keyword>
<evidence type="ECO:0000313" key="8">
    <source>
        <dbReference type="Proteomes" id="UP000185093"/>
    </source>
</evidence>
<evidence type="ECO:0000256" key="4">
    <source>
        <dbReference type="ARBA" id="ARBA00022723"/>
    </source>
</evidence>
<dbReference type="NCBIfam" id="TIGR01662">
    <property type="entry name" value="HAD-SF-IIIA"/>
    <property type="match status" value="1"/>
</dbReference>
<dbReference type="InterPro" id="IPR050793">
    <property type="entry name" value="CMP-NeuNAc_synthase"/>
</dbReference>
<evidence type="ECO:0000256" key="2">
    <source>
        <dbReference type="ARBA" id="ARBA00005893"/>
    </source>
</evidence>
<dbReference type="InterPro" id="IPR010023">
    <property type="entry name" value="KdsC_fam"/>
</dbReference>
<comment type="subunit">
    <text evidence="3">Homotetramer.</text>
</comment>
<comment type="cofactor">
    <cofactor evidence="1">
        <name>Mg(2+)</name>
        <dbReference type="ChEBI" id="CHEBI:18420"/>
    </cofactor>
</comment>
<dbReference type="InterPro" id="IPR006549">
    <property type="entry name" value="HAD-SF_hydro_IIIA"/>
</dbReference>
<keyword evidence="5" id="KW-0378">Hydrolase</keyword>
<protein>
    <submittedName>
        <fullName evidence="7">3-deoxy-D-manno-octulosonate 8-phosphate phosphatase (KDO 8-P phosphatase)</fullName>
    </submittedName>
</protein>
<dbReference type="CDD" id="cd01630">
    <property type="entry name" value="HAD_KDO-like"/>
    <property type="match status" value="1"/>
</dbReference>
<evidence type="ECO:0000313" key="7">
    <source>
        <dbReference type="EMBL" id="SIN65663.1"/>
    </source>
</evidence>
<dbReference type="SUPFAM" id="SSF56784">
    <property type="entry name" value="HAD-like"/>
    <property type="match status" value="1"/>
</dbReference>
<evidence type="ECO:0000256" key="5">
    <source>
        <dbReference type="ARBA" id="ARBA00022801"/>
    </source>
</evidence>
<evidence type="ECO:0000256" key="6">
    <source>
        <dbReference type="ARBA" id="ARBA00022842"/>
    </source>
</evidence>
<dbReference type="SFLD" id="SFLDS00003">
    <property type="entry name" value="Haloacid_Dehalogenase"/>
    <property type="match status" value="1"/>
</dbReference>
<evidence type="ECO:0000256" key="1">
    <source>
        <dbReference type="ARBA" id="ARBA00001946"/>
    </source>
</evidence>
<keyword evidence="4" id="KW-0479">Metal-binding</keyword>
<organism evidence="7 8">
    <name type="scientific">Acetomicrobium flavidum</name>
    <dbReference type="NCBI Taxonomy" id="49896"/>
    <lineage>
        <taxon>Bacteria</taxon>
        <taxon>Thermotogati</taxon>
        <taxon>Synergistota</taxon>
        <taxon>Synergistia</taxon>
        <taxon>Synergistales</taxon>
        <taxon>Acetomicrobiaceae</taxon>
        <taxon>Acetomicrobium</taxon>
    </lineage>
</organism>
<proteinExistence type="inferred from homology"/>
<dbReference type="Gene3D" id="3.40.50.1000">
    <property type="entry name" value="HAD superfamily/HAD-like"/>
    <property type="match status" value="1"/>
</dbReference>
<dbReference type="PANTHER" id="PTHR21485:SF3">
    <property type="entry name" value="N-ACYLNEURAMINATE CYTIDYLYLTRANSFERASE"/>
    <property type="match status" value="1"/>
</dbReference>
<comment type="similarity">
    <text evidence="2">Belongs to the KdsC family.</text>
</comment>
<dbReference type="EMBL" id="FSQZ01000001">
    <property type="protein sequence ID" value="SIN65663.1"/>
    <property type="molecule type" value="Genomic_DNA"/>
</dbReference>
<dbReference type="PIRSF" id="PIRSF006118">
    <property type="entry name" value="KDO8-P_Ptase"/>
    <property type="match status" value="1"/>
</dbReference>
<keyword evidence="6" id="KW-0460">Magnesium</keyword>
<evidence type="ECO:0000256" key="3">
    <source>
        <dbReference type="ARBA" id="ARBA00011881"/>
    </source>
</evidence>
<dbReference type="PANTHER" id="PTHR21485">
    <property type="entry name" value="HAD SUPERFAMILY MEMBERS CMAS AND KDSC"/>
    <property type="match status" value="1"/>
</dbReference>
<dbReference type="SFLD" id="SFLDG01136">
    <property type="entry name" value="C1.6:_Phosphoserine_Phosphatas"/>
    <property type="match status" value="1"/>
</dbReference>
<dbReference type="InterPro" id="IPR023214">
    <property type="entry name" value="HAD_sf"/>
</dbReference>
<reference evidence="7 8" key="1">
    <citation type="submission" date="2016-11" db="EMBL/GenBank/DDBJ databases">
        <authorList>
            <person name="Varghese N."/>
            <person name="Submissions S."/>
        </authorList>
    </citation>
    <scope>NUCLEOTIDE SEQUENCE [LARGE SCALE GENOMIC DNA]</scope>
    <source>
        <strain evidence="7 8">DSM 20664</strain>
    </source>
</reference>
<dbReference type="Proteomes" id="UP000185093">
    <property type="component" value="Unassembled WGS sequence"/>
</dbReference>
<sequence length="168" mass="18224">MAQRARLHGRCGMMDIKLLALDVDGTLTDGSVYMDGEGHEFKRFDIQDGMGIAMLRRQGIEVAIISGRFSASTDQRAKDLGIPFVFNGVKDKLATLVSLSEKLNLKPEEVAYMGDDVNDIECIKWAGLGVAVANARQETKEAADYVTASSGGQGAVREVADMLLKRGR</sequence>
<dbReference type="NCBIfam" id="TIGR01670">
    <property type="entry name" value="KdsC-phosphatas"/>
    <property type="match status" value="1"/>
</dbReference>
<comment type="caution">
    <text evidence="7">The sequence shown here is derived from an EMBL/GenBank/DDBJ whole genome shotgun (WGS) entry which is preliminary data.</text>
</comment>